<organism evidence="2 3">
    <name type="scientific">Virgisporangium aliadipatigenens</name>
    <dbReference type="NCBI Taxonomy" id="741659"/>
    <lineage>
        <taxon>Bacteria</taxon>
        <taxon>Bacillati</taxon>
        <taxon>Actinomycetota</taxon>
        <taxon>Actinomycetes</taxon>
        <taxon>Micromonosporales</taxon>
        <taxon>Micromonosporaceae</taxon>
        <taxon>Virgisporangium</taxon>
    </lineage>
</organism>
<accession>A0A8J3YPH4</accession>
<dbReference type="RefSeq" id="WP_203901158.1">
    <property type="nucleotide sequence ID" value="NZ_BOPF01000016.1"/>
</dbReference>
<reference evidence="2" key="1">
    <citation type="submission" date="2021-01" db="EMBL/GenBank/DDBJ databases">
        <title>Whole genome shotgun sequence of Virgisporangium aliadipatigenens NBRC 105644.</title>
        <authorList>
            <person name="Komaki H."/>
            <person name="Tamura T."/>
        </authorList>
    </citation>
    <scope>NUCLEOTIDE SEQUENCE</scope>
    <source>
        <strain evidence="2">NBRC 105644</strain>
    </source>
</reference>
<dbReference type="EMBL" id="BOPF01000016">
    <property type="protein sequence ID" value="GIJ47640.1"/>
    <property type="molecule type" value="Genomic_DNA"/>
</dbReference>
<sequence length="827" mass="87060">MVGPARPKDRICVDDFIVPVPSGVFLRTGPIDDPLQNDAFGYALDLPGRPGVTRVTVAPQAGASTLLTEYVQSQREPVRAKLVLDLTKLGTRVTERIARDYARRFRVGVGWVPFREIADLSAPHVQFADAGGRPTARPDLADHARVLPPEGTAVTATPDSLHPLTPTSLADLRSLAGKLREAHTATAGRVDDFDKPAIDAWTRFGTALDTFAAGVDRTAAQPRVPPEALDERRVDASAALHAYDDARVLTPGAKPPMISTLTAPPAPAAPRARLDFAPRSPNGAPADPPRVGSDEAFDLVVLPDGAQRRAFLGGLLRDTPPERVQSLIAAISAAVPNLSRDPEIVRDLAVAGAFTAVLAKGGTVPQWAADAVGRLAPATDADAARDWLDQAGLTGAARPPFANALDELTRPLEAVAGPSVAPPATRPADLDPLLPVRAAERRLTEESARTGAPPGPSVDRYGAWAAEVTPTAATVPAGSLTDGFANLIGGVSALYGKPVDPTTFDGTPPTDLTRADAERAVGGTFRPLSDERRIWNFVLSQPGASVWVHVPGGRQGPRVFGIVGDGRAGPVTARWADPRVPGLFGATADVQDTHGALLKQDGVHVVALDPAGNPIDLDAYTPPEPAPTPSAPVRQGPVTRPQHAEVPALAEMVAAADWPDALAVFAANREVLSTPAAMEHLNYRIATATKTITARLVSMRGIFQLAALGKYDLAVNYLTAADPAKRRLILSGNVAGADAALLGAMSDLSAAVTRTNAERADVAIITAAARALRGRKNDVDRSLVPRFVSYSARVAWFRHLRGLADRHSGNAAFVDEINALIREVLRC</sequence>
<evidence type="ECO:0000313" key="3">
    <source>
        <dbReference type="Proteomes" id="UP000619260"/>
    </source>
</evidence>
<dbReference type="Proteomes" id="UP000619260">
    <property type="component" value="Unassembled WGS sequence"/>
</dbReference>
<protein>
    <submittedName>
        <fullName evidence="2">Uncharacterized protein</fullName>
    </submittedName>
</protein>
<name>A0A8J3YPH4_9ACTN</name>
<dbReference type="AlphaFoldDB" id="A0A8J3YPH4"/>
<feature type="region of interest" description="Disordered" evidence="1">
    <location>
        <begin position="254"/>
        <end position="292"/>
    </location>
</feature>
<evidence type="ECO:0000313" key="2">
    <source>
        <dbReference type="EMBL" id="GIJ47640.1"/>
    </source>
</evidence>
<comment type="caution">
    <text evidence="2">The sequence shown here is derived from an EMBL/GenBank/DDBJ whole genome shotgun (WGS) entry which is preliminary data.</text>
</comment>
<keyword evidence="3" id="KW-1185">Reference proteome</keyword>
<evidence type="ECO:0000256" key="1">
    <source>
        <dbReference type="SAM" id="MobiDB-lite"/>
    </source>
</evidence>
<proteinExistence type="predicted"/>
<gene>
    <name evidence="2" type="ORF">Val02_45260</name>
</gene>